<feature type="region of interest" description="Disordered" evidence="1">
    <location>
        <begin position="1"/>
        <end position="20"/>
    </location>
</feature>
<proteinExistence type="predicted"/>
<dbReference type="Proteomes" id="UP000663845">
    <property type="component" value="Unassembled WGS sequence"/>
</dbReference>
<evidence type="ECO:0000256" key="1">
    <source>
        <dbReference type="SAM" id="MobiDB-lite"/>
    </source>
</evidence>
<reference evidence="2" key="1">
    <citation type="submission" date="2021-02" db="EMBL/GenBank/DDBJ databases">
        <authorList>
            <person name="Nowell W R."/>
        </authorList>
    </citation>
    <scope>NUCLEOTIDE SEQUENCE</scope>
</reference>
<gene>
    <name evidence="2" type="ORF">JYZ213_LOCUS32230</name>
</gene>
<dbReference type="EMBL" id="CAJNOG010000568">
    <property type="protein sequence ID" value="CAF1299480.1"/>
    <property type="molecule type" value="Genomic_DNA"/>
</dbReference>
<name>A0A815DBV0_9BILA</name>
<evidence type="ECO:0000313" key="3">
    <source>
        <dbReference type="Proteomes" id="UP000663845"/>
    </source>
</evidence>
<protein>
    <submittedName>
        <fullName evidence="2">Uncharacterized protein</fullName>
    </submittedName>
</protein>
<organism evidence="2 3">
    <name type="scientific">Adineta steineri</name>
    <dbReference type="NCBI Taxonomy" id="433720"/>
    <lineage>
        <taxon>Eukaryota</taxon>
        <taxon>Metazoa</taxon>
        <taxon>Spiralia</taxon>
        <taxon>Gnathifera</taxon>
        <taxon>Rotifera</taxon>
        <taxon>Eurotatoria</taxon>
        <taxon>Bdelloidea</taxon>
        <taxon>Adinetida</taxon>
        <taxon>Adinetidae</taxon>
        <taxon>Adineta</taxon>
    </lineage>
</organism>
<accession>A0A815DBV0</accession>
<comment type="caution">
    <text evidence="2">The sequence shown here is derived from an EMBL/GenBank/DDBJ whole genome shotgun (WGS) entry which is preliminary data.</text>
</comment>
<sequence length="66" mass="7273">MTIPRVPLATRHESESPFEPNSLTTVLDELKGAPKCFVPTSQTRRAANAVYAESLKYSTRLPIPTS</sequence>
<dbReference type="AlphaFoldDB" id="A0A815DBV0"/>
<evidence type="ECO:0000313" key="2">
    <source>
        <dbReference type="EMBL" id="CAF1299480.1"/>
    </source>
</evidence>